<sequence length="878" mass="94260">MKFWFKRILISIVVVFLVALVGIAIFLLTFDPNAYKNKLEEIVYNRYQRTLSIKGDIELSLFPRIGLSLQGVSLSDRNSTDTFASVDSARFAVAIWPLMFDRFVVDHVAVTGFKAWLIRDENGEYNFRDLIEHRPASADVAVSLPGASAANSATTQLVQPTVPPVAARQMPVVLGNRTATGTDFQIDIAGLDLKNGEIHLFDKITGSVARVTQLNVNTGRMTFDQAFDVALTGKLLGDFPVADAKIEGQAVVKFNPDQQTYSAQKINVLVNGSIGDLQAKSASLRGNLAYSAYSEMFSASNVEFLVQGELGGDRPIKNLETSLVVPQLKIDRSQAELQVEKLAYRAKGDLPDESFDIAFDAPSLSVSPEAAKGEPVSGTVKLRGSNKTLGVALTLSGLGGDAKRLSLRELKIDGGLKQGDRLVQLKMTSPAHWDRFEDKGALSAMKGDVRIEDAALPGGSFEIPFIGSLQADLVKDELVSEINAVVSSSKLDFRVKATQLKDPKVAFDLTADRLDFNTIFPPVAAKPAPPAAPADGAKPAEPAAKPAADKAAEKAAPTRATTIDLEFLDSVDIIGNIAVGEVKVRELVAKQFTAALRAVDGNLLISGLKADLYEGKLDGKLTANSRNALQADLSLTSVAMGPLLQAWDQQSRLSGLGTVKVKVAAEGSTLPALKAGLMGTVQVRLRDGSVRGINVSQTLREVRAVVRNMFSGQLPDVATQFDRERSTEFSSLNADVEFNHGQGTVKTLNLISPVLRISQGTPASLDIVNNQLDLIINVRVANTATTQDGKELADLRNVAIPIRISGPFDKLGYQVQWKEISNQAIKDAVQDGLLDLLSNKAGNLDQPLFPDSPTPPAPKKPMDPVKSIGDALKGLLGK</sequence>
<accession>A0A2N4UB87</accession>
<keyword evidence="2" id="KW-0472">Membrane</keyword>
<feature type="region of interest" description="Disordered" evidence="1">
    <location>
        <begin position="527"/>
        <end position="555"/>
    </location>
</feature>
<dbReference type="AlphaFoldDB" id="A0A2N4UB87"/>
<feature type="domain" description="AsmA" evidence="3">
    <location>
        <begin position="7"/>
        <end position="252"/>
    </location>
</feature>
<feature type="region of interest" description="Disordered" evidence="1">
    <location>
        <begin position="844"/>
        <end position="878"/>
    </location>
</feature>
<name>A0A2N4UB87_9BURK</name>
<dbReference type="GO" id="GO:0005886">
    <property type="term" value="C:plasma membrane"/>
    <property type="evidence" value="ECO:0007669"/>
    <property type="project" value="TreeGrafter"/>
</dbReference>
<dbReference type="PANTHER" id="PTHR30441">
    <property type="entry name" value="DUF748 DOMAIN-CONTAINING PROTEIN"/>
    <property type="match status" value="1"/>
</dbReference>
<dbReference type="RefSeq" id="WP_102071558.1">
    <property type="nucleotide sequence ID" value="NZ_PDNV01000014.1"/>
</dbReference>
<evidence type="ECO:0000259" key="3">
    <source>
        <dbReference type="Pfam" id="PF05170"/>
    </source>
</evidence>
<protein>
    <submittedName>
        <fullName evidence="4">AsmA family protein</fullName>
    </submittedName>
</protein>
<organism evidence="4 5">
    <name type="scientific">Pollutimonas nitritireducens</name>
    <dbReference type="NCBI Taxonomy" id="2045209"/>
    <lineage>
        <taxon>Bacteria</taxon>
        <taxon>Pseudomonadati</taxon>
        <taxon>Pseudomonadota</taxon>
        <taxon>Betaproteobacteria</taxon>
        <taxon>Burkholderiales</taxon>
        <taxon>Alcaligenaceae</taxon>
        <taxon>Pollutimonas</taxon>
    </lineage>
</organism>
<dbReference type="InterPro" id="IPR007844">
    <property type="entry name" value="AsmA"/>
</dbReference>
<proteinExistence type="predicted"/>
<feature type="compositionally biased region" description="Pro residues" evidence="1">
    <location>
        <begin position="850"/>
        <end position="859"/>
    </location>
</feature>
<dbReference type="OrthoDB" id="9766390at2"/>
<feature type="compositionally biased region" description="Low complexity" evidence="1">
    <location>
        <begin position="533"/>
        <end position="546"/>
    </location>
</feature>
<keyword evidence="2" id="KW-0812">Transmembrane</keyword>
<keyword evidence="5" id="KW-1185">Reference proteome</keyword>
<reference evidence="4 5" key="1">
    <citation type="submission" date="2017-10" db="EMBL/GenBank/DDBJ databases">
        <title>Two draft genome sequences of Pusillimonas sp. strains isolated from a nitrate- and radionuclide-contaminated groundwater in Russia.</title>
        <authorList>
            <person name="Grouzdev D.S."/>
            <person name="Tourova T.P."/>
            <person name="Goeva M.A."/>
            <person name="Babich T.L."/>
            <person name="Sokolova D.S."/>
            <person name="Abdullin R."/>
            <person name="Poltaraus A.B."/>
            <person name="Toshchakov S.V."/>
            <person name="Nazina T.N."/>
        </authorList>
    </citation>
    <scope>NUCLEOTIDE SEQUENCE [LARGE SCALE GENOMIC DNA]</scope>
    <source>
        <strain evidence="4 5">JR1/69-2-13</strain>
    </source>
</reference>
<dbReference type="Proteomes" id="UP000234328">
    <property type="component" value="Unassembled WGS sequence"/>
</dbReference>
<gene>
    <name evidence="4" type="ORF">CR155_18695</name>
</gene>
<feature type="transmembrane region" description="Helical" evidence="2">
    <location>
        <begin position="7"/>
        <end position="30"/>
    </location>
</feature>
<evidence type="ECO:0000313" key="5">
    <source>
        <dbReference type="Proteomes" id="UP000234328"/>
    </source>
</evidence>
<feature type="domain" description="AsmA" evidence="3">
    <location>
        <begin position="490"/>
        <end position="744"/>
    </location>
</feature>
<dbReference type="PANTHER" id="PTHR30441:SF4">
    <property type="entry name" value="PROTEIN ASMA"/>
    <property type="match status" value="1"/>
</dbReference>
<evidence type="ECO:0000313" key="4">
    <source>
        <dbReference type="EMBL" id="PLC52286.1"/>
    </source>
</evidence>
<keyword evidence="2" id="KW-1133">Transmembrane helix</keyword>
<evidence type="ECO:0000256" key="1">
    <source>
        <dbReference type="SAM" id="MobiDB-lite"/>
    </source>
</evidence>
<dbReference type="EMBL" id="PDNV01000014">
    <property type="protein sequence ID" value="PLC52286.1"/>
    <property type="molecule type" value="Genomic_DNA"/>
</dbReference>
<evidence type="ECO:0000256" key="2">
    <source>
        <dbReference type="SAM" id="Phobius"/>
    </source>
</evidence>
<dbReference type="InterPro" id="IPR052894">
    <property type="entry name" value="AsmA-related"/>
</dbReference>
<comment type="caution">
    <text evidence="4">The sequence shown here is derived from an EMBL/GenBank/DDBJ whole genome shotgun (WGS) entry which is preliminary data.</text>
</comment>
<dbReference type="GO" id="GO:0090313">
    <property type="term" value="P:regulation of protein targeting to membrane"/>
    <property type="evidence" value="ECO:0007669"/>
    <property type="project" value="TreeGrafter"/>
</dbReference>
<dbReference type="Pfam" id="PF05170">
    <property type="entry name" value="AsmA"/>
    <property type="match status" value="2"/>
</dbReference>